<evidence type="ECO:0000313" key="2">
    <source>
        <dbReference type="Proteomes" id="UP001549036"/>
    </source>
</evidence>
<dbReference type="EMBL" id="JBEPLM010000001">
    <property type="protein sequence ID" value="MET3591253.1"/>
    <property type="molecule type" value="Genomic_DNA"/>
</dbReference>
<organism evidence="1 2">
    <name type="scientific">Mesorhizobium shonense</name>
    <dbReference type="NCBI Taxonomy" id="1209948"/>
    <lineage>
        <taxon>Bacteria</taxon>
        <taxon>Pseudomonadati</taxon>
        <taxon>Pseudomonadota</taxon>
        <taxon>Alphaproteobacteria</taxon>
        <taxon>Hyphomicrobiales</taxon>
        <taxon>Phyllobacteriaceae</taxon>
        <taxon>Mesorhizobium</taxon>
    </lineage>
</organism>
<keyword evidence="2" id="KW-1185">Reference proteome</keyword>
<dbReference type="Proteomes" id="UP001549036">
    <property type="component" value="Unassembled WGS sequence"/>
</dbReference>
<name>A0ABV2HL13_9HYPH</name>
<gene>
    <name evidence="1" type="ORF">ABID26_000632</name>
</gene>
<sequence length="75" mass="8055">MCAVAPNARQTLPFDHGAMCALLSCHPSVVAPVPARSARHGTLEYEMMQTVPGRLMGWTSHSLWARTGQLAAVLP</sequence>
<protein>
    <submittedName>
        <fullName evidence="1">Uncharacterized protein</fullName>
    </submittedName>
</protein>
<accession>A0ABV2HL13</accession>
<proteinExistence type="predicted"/>
<evidence type="ECO:0000313" key="1">
    <source>
        <dbReference type="EMBL" id="MET3591253.1"/>
    </source>
</evidence>
<comment type="caution">
    <text evidence="1">The sequence shown here is derived from an EMBL/GenBank/DDBJ whole genome shotgun (WGS) entry which is preliminary data.</text>
</comment>
<reference evidence="1 2" key="1">
    <citation type="submission" date="2024-06" db="EMBL/GenBank/DDBJ databases">
        <title>Genomic Encyclopedia of Type Strains, Phase IV (KMG-IV): sequencing the most valuable type-strain genomes for metagenomic binning, comparative biology and taxonomic classification.</title>
        <authorList>
            <person name="Goeker M."/>
        </authorList>
    </citation>
    <scope>NUCLEOTIDE SEQUENCE [LARGE SCALE GENOMIC DNA]</scope>
    <source>
        <strain evidence="1 2">DSM 29846</strain>
    </source>
</reference>